<dbReference type="InterPro" id="IPR036890">
    <property type="entry name" value="HATPase_C_sf"/>
</dbReference>
<dbReference type="SUPFAM" id="SSF55874">
    <property type="entry name" value="ATPase domain of HSP90 chaperone/DNA topoisomerase II/histidine kinase"/>
    <property type="match status" value="1"/>
</dbReference>
<dbReference type="PROSITE" id="PS50109">
    <property type="entry name" value="HIS_KIN"/>
    <property type="match status" value="1"/>
</dbReference>
<keyword evidence="6" id="KW-1133">Transmembrane helix</keyword>
<keyword evidence="3" id="KW-0597">Phosphoprotein</keyword>
<dbReference type="Gene3D" id="1.10.287.130">
    <property type="match status" value="1"/>
</dbReference>
<dbReference type="GO" id="GO:0016301">
    <property type="term" value="F:kinase activity"/>
    <property type="evidence" value="ECO:0007669"/>
    <property type="project" value="UniProtKB-KW"/>
</dbReference>
<keyword evidence="4" id="KW-0808">Transferase</keyword>
<dbReference type="SMART" id="SM00388">
    <property type="entry name" value="HisKA"/>
    <property type="match status" value="1"/>
</dbReference>
<dbReference type="InterPro" id="IPR003661">
    <property type="entry name" value="HisK_dim/P_dom"/>
</dbReference>
<dbReference type="SUPFAM" id="SSF47384">
    <property type="entry name" value="Homodimeric domain of signal transducing histidine kinase"/>
    <property type="match status" value="1"/>
</dbReference>
<dbReference type="Pfam" id="PF02518">
    <property type="entry name" value="HATPase_c"/>
    <property type="match status" value="1"/>
</dbReference>
<accession>A0ABV6BIV8</accession>
<dbReference type="InterPro" id="IPR003594">
    <property type="entry name" value="HATPase_dom"/>
</dbReference>
<dbReference type="Gene3D" id="6.10.340.10">
    <property type="match status" value="1"/>
</dbReference>
<feature type="transmembrane region" description="Helical" evidence="6">
    <location>
        <begin position="16"/>
        <end position="35"/>
    </location>
</feature>
<feature type="transmembrane region" description="Helical" evidence="6">
    <location>
        <begin position="178"/>
        <end position="197"/>
    </location>
</feature>
<evidence type="ECO:0000256" key="3">
    <source>
        <dbReference type="ARBA" id="ARBA00022553"/>
    </source>
</evidence>
<evidence type="ECO:0000313" key="9">
    <source>
        <dbReference type="Proteomes" id="UP001589813"/>
    </source>
</evidence>
<dbReference type="CDD" id="cd16922">
    <property type="entry name" value="HATPase_EvgS-ArcB-TorS-like"/>
    <property type="match status" value="1"/>
</dbReference>
<comment type="caution">
    <text evidence="8">The sequence shown here is derived from an EMBL/GenBank/DDBJ whole genome shotgun (WGS) entry which is preliminary data.</text>
</comment>
<name>A0ABV6BIV8_9GAMM</name>
<evidence type="ECO:0000256" key="4">
    <source>
        <dbReference type="ARBA" id="ARBA00022679"/>
    </source>
</evidence>
<dbReference type="PRINTS" id="PR00344">
    <property type="entry name" value="BCTRLSENSOR"/>
</dbReference>
<evidence type="ECO:0000256" key="5">
    <source>
        <dbReference type="ARBA" id="ARBA00022777"/>
    </source>
</evidence>
<proteinExistence type="predicted"/>
<gene>
    <name evidence="8" type="ORF">ACFFJP_14220</name>
</gene>
<feature type="domain" description="Histidine kinase" evidence="7">
    <location>
        <begin position="294"/>
        <end position="510"/>
    </location>
</feature>
<comment type="catalytic activity">
    <reaction evidence="1">
        <text>ATP + protein L-histidine = ADP + protein N-phospho-L-histidine.</text>
        <dbReference type="EC" id="2.7.13.3"/>
    </reaction>
</comment>
<dbReference type="Proteomes" id="UP001589813">
    <property type="component" value="Unassembled WGS sequence"/>
</dbReference>
<dbReference type="CDD" id="cd00082">
    <property type="entry name" value="HisKA"/>
    <property type="match status" value="1"/>
</dbReference>
<keyword evidence="6" id="KW-0812">Transmembrane</keyword>
<evidence type="ECO:0000256" key="1">
    <source>
        <dbReference type="ARBA" id="ARBA00000085"/>
    </source>
</evidence>
<dbReference type="EMBL" id="JBHLXP010000003">
    <property type="protein sequence ID" value="MFC0049448.1"/>
    <property type="molecule type" value="Genomic_DNA"/>
</dbReference>
<dbReference type="InterPro" id="IPR005467">
    <property type="entry name" value="His_kinase_dom"/>
</dbReference>
<sequence length="517" mass="57676">MTQTVKPTLKRQLLRLLLPSMLVLVGTLGVLFVLLTSRFSNQQMLSNTEQLARSFAEQSVLALLTGSTVNAEPVLQQMKTFPDFVGAGLWSKENQLLVWHGDTQTAETFKRLLAEPATDEIRIWELDQHVFLAAAVKVQANDEHAEAELSLDAPSSLPLGYALLVFSKARLQQQIGNSLLISLGAVALAAMIILWFISNWVQKTTLPLIQLSERMQSDDFLRQASSPVSGGSSEIQHISQAYQQMAAAIIERDDALRLHQQKLETLVDIRTRELTTARDAALTASRHKSEFLANITHELRTPLQSVIGYIDLVNEQLEFTDYADLTDDLNRAQRNAENLLKMINGLLDFSKIEAGKMELHLRRVRVSQVIQQCVDLIKPLLQSNQLQLDISNKELELWTDGEKLLQVLVNLMSNACKYTQSGIITLRVHEEGNHCEFSIADTGCGIDPQQLEQIFMPFYQVDGSQSRRSGGTGLGLAITRQFVELMGGSVTALSQLQQGSVFIVRVPISKTELYINQ</sequence>
<evidence type="ECO:0000256" key="6">
    <source>
        <dbReference type="SAM" id="Phobius"/>
    </source>
</evidence>
<dbReference type="Gene3D" id="3.30.565.10">
    <property type="entry name" value="Histidine kinase-like ATPase, C-terminal domain"/>
    <property type="match status" value="1"/>
</dbReference>
<reference evidence="8 9" key="1">
    <citation type="submission" date="2024-09" db="EMBL/GenBank/DDBJ databases">
        <authorList>
            <person name="Sun Q."/>
            <person name="Mori K."/>
        </authorList>
    </citation>
    <scope>NUCLEOTIDE SEQUENCE [LARGE SCALE GENOMIC DNA]</scope>
    <source>
        <strain evidence="8 9">KCTC 23315</strain>
    </source>
</reference>
<dbReference type="InterPro" id="IPR004358">
    <property type="entry name" value="Sig_transdc_His_kin-like_C"/>
</dbReference>
<keyword evidence="6" id="KW-0472">Membrane</keyword>
<dbReference type="EC" id="2.7.13.3" evidence="2"/>
<keyword evidence="5 8" id="KW-0418">Kinase</keyword>
<dbReference type="SMART" id="SM00387">
    <property type="entry name" value="HATPase_c"/>
    <property type="match status" value="1"/>
</dbReference>
<evidence type="ECO:0000259" key="7">
    <source>
        <dbReference type="PROSITE" id="PS50109"/>
    </source>
</evidence>
<dbReference type="RefSeq" id="WP_377245300.1">
    <property type="nucleotide sequence ID" value="NZ_JBHLXP010000003.1"/>
</dbReference>
<dbReference type="PANTHER" id="PTHR43047">
    <property type="entry name" value="TWO-COMPONENT HISTIDINE PROTEIN KINASE"/>
    <property type="match status" value="1"/>
</dbReference>
<dbReference type="Pfam" id="PF00512">
    <property type="entry name" value="HisKA"/>
    <property type="match status" value="1"/>
</dbReference>
<dbReference type="PANTHER" id="PTHR43047:SF63">
    <property type="entry name" value="HISTIDINE KINASE"/>
    <property type="match status" value="1"/>
</dbReference>
<evidence type="ECO:0000313" key="8">
    <source>
        <dbReference type="EMBL" id="MFC0049448.1"/>
    </source>
</evidence>
<evidence type="ECO:0000256" key="2">
    <source>
        <dbReference type="ARBA" id="ARBA00012438"/>
    </source>
</evidence>
<dbReference type="InterPro" id="IPR036097">
    <property type="entry name" value="HisK_dim/P_sf"/>
</dbReference>
<organism evidence="8 9">
    <name type="scientific">Rheinheimera tilapiae</name>
    <dbReference type="NCBI Taxonomy" id="875043"/>
    <lineage>
        <taxon>Bacteria</taxon>
        <taxon>Pseudomonadati</taxon>
        <taxon>Pseudomonadota</taxon>
        <taxon>Gammaproteobacteria</taxon>
        <taxon>Chromatiales</taxon>
        <taxon>Chromatiaceae</taxon>
        <taxon>Rheinheimera</taxon>
    </lineage>
</organism>
<protein>
    <recommendedName>
        <fullName evidence="2">histidine kinase</fullName>
        <ecNumber evidence="2">2.7.13.3</ecNumber>
    </recommendedName>
</protein>
<keyword evidence="9" id="KW-1185">Reference proteome</keyword>